<gene>
    <name evidence="9" type="ORF">M501DRAFT_1054751</name>
</gene>
<accession>A0A9P4VQK2</accession>
<dbReference type="OrthoDB" id="4682787at2759"/>
<dbReference type="Proteomes" id="UP000799429">
    <property type="component" value="Unassembled WGS sequence"/>
</dbReference>
<evidence type="ECO:0000313" key="9">
    <source>
        <dbReference type="EMBL" id="KAF2842006.1"/>
    </source>
</evidence>
<reference evidence="9" key="1">
    <citation type="journal article" date="2020" name="Stud. Mycol.">
        <title>101 Dothideomycetes genomes: a test case for predicting lifestyles and emergence of pathogens.</title>
        <authorList>
            <person name="Haridas S."/>
            <person name="Albert R."/>
            <person name="Binder M."/>
            <person name="Bloem J."/>
            <person name="Labutti K."/>
            <person name="Salamov A."/>
            <person name="Andreopoulos B."/>
            <person name="Baker S."/>
            <person name="Barry K."/>
            <person name="Bills G."/>
            <person name="Bluhm B."/>
            <person name="Cannon C."/>
            <person name="Castanera R."/>
            <person name="Culley D."/>
            <person name="Daum C."/>
            <person name="Ezra D."/>
            <person name="Gonzalez J."/>
            <person name="Henrissat B."/>
            <person name="Kuo A."/>
            <person name="Liang C."/>
            <person name="Lipzen A."/>
            <person name="Lutzoni F."/>
            <person name="Magnuson J."/>
            <person name="Mondo S."/>
            <person name="Nolan M."/>
            <person name="Ohm R."/>
            <person name="Pangilinan J."/>
            <person name="Park H.-J."/>
            <person name="Ramirez L."/>
            <person name="Alfaro M."/>
            <person name="Sun H."/>
            <person name="Tritt A."/>
            <person name="Yoshinaga Y."/>
            <person name="Zwiers L.-H."/>
            <person name="Turgeon B."/>
            <person name="Goodwin S."/>
            <person name="Spatafora J."/>
            <person name="Crous P."/>
            <person name="Grigoriev I."/>
        </authorList>
    </citation>
    <scope>NUCLEOTIDE SEQUENCE</scope>
    <source>
        <strain evidence="9">CBS 101060</strain>
    </source>
</reference>
<proteinExistence type="inferred from homology"/>
<evidence type="ECO:0000259" key="8">
    <source>
        <dbReference type="Pfam" id="PF20684"/>
    </source>
</evidence>
<evidence type="ECO:0000256" key="2">
    <source>
        <dbReference type="ARBA" id="ARBA00022692"/>
    </source>
</evidence>
<keyword evidence="10" id="KW-1185">Reference proteome</keyword>
<comment type="caution">
    <text evidence="9">The sequence shown here is derived from an EMBL/GenBank/DDBJ whole genome shotgun (WGS) entry which is preliminary data.</text>
</comment>
<feature type="transmembrane region" description="Helical" evidence="7">
    <location>
        <begin position="146"/>
        <end position="174"/>
    </location>
</feature>
<feature type="transmembrane region" description="Helical" evidence="7">
    <location>
        <begin position="280"/>
        <end position="309"/>
    </location>
</feature>
<organism evidence="9 10">
    <name type="scientific">Patellaria atrata CBS 101060</name>
    <dbReference type="NCBI Taxonomy" id="1346257"/>
    <lineage>
        <taxon>Eukaryota</taxon>
        <taxon>Fungi</taxon>
        <taxon>Dikarya</taxon>
        <taxon>Ascomycota</taxon>
        <taxon>Pezizomycotina</taxon>
        <taxon>Dothideomycetes</taxon>
        <taxon>Dothideomycetes incertae sedis</taxon>
        <taxon>Patellariales</taxon>
        <taxon>Patellariaceae</taxon>
        <taxon>Patellaria</taxon>
    </lineage>
</organism>
<keyword evidence="3 7" id="KW-1133">Transmembrane helix</keyword>
<feature type="region of interest" description="Disordered" evidence="6">
    <location>
        <begin position="1"/>
        <end position="22"/>
    </location>
</feature>
<dbReference type="GO" id="GO:0016020">
    <property type="term" value="C:membrane"/>
    <property type="evidence" value="ECO:0007669"/>
    <property type="project" value="UniProtKB-SubCell"/>
</dbReference>
<dbReference type="Pfam" id="PF20684">
    <property type="entry name" value="Fung_rhodopsin"/>
    <property type="match status" value="1"/>
</dbReference>
<feature type="transmembrane region" description="Helical" evidence="7">
    <location>
        <begin position="34"/>
        <end position="55"/>
    </location>
</feature>
<evidence type="ECO:0000256" key="7">
    <source>
        <dbReference type="SAM" id="Phobius"/>
    </source>
</evidence>
<comment type="subcellular location">
    <subcellularLocation>
        <location evidence="1">Membrane</location>
        <topology evidence="1">Multi-pass membrane protein</topology>
    </subcellularLocation>
</comment>
<feature type="transmembrane region" description="Helical" evidence="7">
    <location>
        <begin position="75"/>
        <end position="96"/>
    </location>
</feature>
<evidence type="ECO:0000256" key="1">
    <source>
        <dbReference type="ARBA" id="ARBA00004141"/>
    </source>
</evidence>
<evidence type="ECO:0000256" key="3">
    <source>
        <dbReference type="ARBA" id="ARBA00022989"/>
    </source>
</evidence>
<protein>
    <recommendedName>
        <fullName evidence="8">Rhodopsin domain-containing protein</fullName>
    </recommendedName>
</protein>
<dbReference type="PANTHER" id="PTHR33048:SF47">
    <property type="entry name" value="INTEGRAL MEMBRANE PROTEIN-RELATED"/>
    <property type="match status" value="1"/>
</dbReference>
<dbReference type="AlphaFoldDB" id="A0A9P4VQK2"/>
<feature type="transmembrane region" description="Helical" evidence="7">
    <location>
        <begin position="233"/>
        <end position="251"/>
    </location>
</feature>
<keyword evidence="2 7" id="KW-0812">Transmembrane</keyword>
<name>A0A9P4VQK2_9PEZI</name>
<evidence type="ECO:0000256" key="4">
    <source>
        <dbReference type="ARBA" id="ARBA00023136"/>
    </source>
</evidence>
<evidence type="ECO:0000256" key="5">
    <source>
        <dbReference type="ARBA" id="ARBA00038359"/>
    </source>
</evidence>
<feature type="domain" description="Rhodopsin" evidence="8">
    <location>
        <begin position="52"/>
        <end position="307"/>
    </location>
</feature>
<evidence type="ECO:0000313" key="10">
    <source>
        <dbReference type="Proteomes" id="UP000799429"/>
    </source>
</evidence>
<dbReference type="InterPro" id="IPR052337">
    <property type="entry name" value="SAT4-like"/>
</dbReference>
<sequence>MLSAQTQSQLDGPALQPPNHAVPNFSDPENKRTLSLVVVILCLVIPSIATTIRAYVKVRLLREINIEDYFLLISWGFYLAFYVPTCMAIQYAPIVHQWDIQLKNLSRFMLYVHVGSIIYRIGLMWIKVALVTQFLRLFNPKGRKGFVFFSSHFILWTNVLFFTSLTFLEIFACSPRQKAWKGDLIPGKCIDIKRLNLASGIFNVTTDLMMLLLPQKVIWGLRLSLKQKLDFSAVFMIGIVQVSPIYLYILCLTSYHRACIFATLRLYFSVQLLQSQDTTYYIALMGLTAFPEMAAGLFLICLPVMPIFFRDIATRRSSFRRIFSLWVDKTHISRRQPSTRLAFPSTRIWSGNQPQHPGFRLPDQDRAELLHVNSQESNKQSSNNISSTSLPIEVQGAGIVRTVEIVTVQEPRREGDENLEFYNYYPWLAEPWSREEK</sequence>
<comment type="similarity">
    <text evidence="5">Belongs to the SAT4 family.</text>
</comment>
<feature type="compositionally biased region" description="Polar residues" evidence="6">
    <location>
        <begin position="1"/>
        <end position="10"/>
    </location>
</feature>
<dbReference type="EMBL" id="MU006090">
    <property type="protein sequence ID" value="KAF2842006.1"/>
    <property type="molecule type" value="Genomic_DNA"/>
</dbReference>
<dbReference type="PANTHER" id="PTHR33048">
    <property type="entry name" value="PTH11-LIKE INTEGRAL MEMBRANE PROTEIN (AFU_ORTHOLOGUE AFUA_5G11245)"/>
    <property type="match status" value="1"/>
</dbReference>
<keyword evidence="4 7" id="KW-0472">Membrane</keyword>
<dbReference type="InterPro" id="IPR049326">
    <property type="entry name" value="Rhodopsin_dom_fungi"/>
</dbReference>
<evidence type="ECO:0000256" key="6">
    <source>
        <dbReference type="SAM" id="MobiDB-lite"/>
    </source>
</evidence>